<dbReference type="PROSITE" id="PS51471">
    <property type="entry name" value="FE2OG_OXY"/>
    <property type="match status" value="1"/>
</dbReference>
<comment type="similarity">
    <text evidence="1 2">Belongs to the iron/ascorbate-dependent oxidoreductase family.</text>
</comment>
<keyword evidence="5" id="KW-1185">Reference proteome</keyword>
<dbReference type="Pfam" id="PF14226">
    <property type="entry name" value="DIOX_N"/>
    <property type="match status" value="1"/>
</dbReference>
<dbReference type="InterPro" id="IPR005123">
    <property type="entry name" value="Oxoglu/Fe-dep_dioxygenase_dom"/>
</dbReference>
<dbReference type="GO" id="GO:0046872">
    <property type="term" value="F:metal ion binding"/>
    <property type="evidence" value="ECO:0007669"/>
    <property type="project" value="UniProtKB-KW"/>
</dbReference>
<dbReference type="OrthoDB" id="288590at2759"/>
<sequence>MTSVHSSPLKEAQFHTLNLSSLLSRDEDELASLLAACENDGFFYLDLRNWESGKILRQLDVTGQIMKRWFTEPLEQKLKTETATHAHGYKPLGLHPGVTENSRDGFEALRLGRVNLLNQTHLPDVVTTHLDEFQQLQNSAHYILLSLLECLSYVAVVQDQDRYELYHPSEQTSKTSLLFLHYPADDASEHIEPRGHNSHTDAGTLTFLFVESPGLQVLSPKTNDWEYVTPKPGHAIINVADTLRFVSKKRFRSVLHRVLPPGGKMVADRYSTAYFLRAGDKTVFQGLNGEKFTAEEWFVSKYDSFKKTLREQESNPVATGGMAQDLGVRIY</sequence>
<dbReference type="InterPro" id="IPR050231">
    <property type="entry name" value="Iron_ascorbate_oxido_reductase"/>
</dbReference>
<keyword evidence="2" id="KW-0479">Metal-binding</keyword>
<evidence type="ECO:0000313" key="4">
    <source>
        <dbReference type="EMBL" id="KAI1861158.1"/>
    </source>
</evidence>
<evidence type="ECO:0000256" key="2">
    <source>
        <dbReference type="RuleBase" id="RU003682"/>
    </source>
</evidence>
<evidence type="ECO:0000259" key="3">
    <source>
        <dbReference type="PROSITE" id="PS51471"/>
    </source>
</evidence>
<dbReference type="PANTHER" id="PTHR47990">
    <property type="entry name" value="2-OXOGLUTARATE (2OG) AND FE(II)-DEPENDENT OXYGENASE SUPERFAMILY PROTEIN-RELATED"/>
    <property type="match status" value="1"/>
</dbReference>
<dbReference type="Proteomes" id="UP000829685">
    <property type="component" value="Unassembled WGS sequence"/>
</dbReference>
<dbReference type="GO" id="GO:0044283">
    <property type="term" value="P:small molecule biosynthetic process"/>
    <property type="evidence" value="ECO:0007669"/>
    <property type="project" value="UniProtKB-ARBA"/>
</dbReference>
<organism evidence="4 5">
    <name type="scientific">Neoarthrinium moseri</name>
    <dbReference type="NCBI Taxonomy" id="1658444"/>
    <lineage>
        <taxon>Eukaryota</taxon>
        <taxon>Fungi</taxon>
        <taxon>Dikarya</taxon>
        <taxon>Ascomycota</taxon>
        <taxon>Pezizomycotina</taxon>
        <taxon>Sordariomycetes</taxon>
        <taxon>Xylariomycetidae</taxon>
        <taxon>Amphisphaeriales</taxon>
        <taxon>Apiosporaceae</taxon>
        <taxon>Neoarthrinium</taxon>
    </lineage>
</organism>
<dbReference type="SUPFAM" id="SSF51197">
    <property type="entry name" value="Clavaminate synthase-like"/>
    <property type="match status" value="1"/>
</dbReference>
<comment type="caution">
    <text evidence="4">The sequence shown here is derived from an EMBL/GenBank/DDBJ whole genome shotgun (WGS) entry which is preliminary data.</text>
</comment>
<feature type="domain" description="Fe2OG dioxygenase" evidence="3">
    <location>
        <begin position="173"/>
        <end position="278"/>
    </location>
</feature>
<dbReference type="EMBL" id="JAFIMR010000030">
    <property type="protein sequence ID" value="KAI1861158.1"/>
    <property type="molecule type" value="Genomic_DNA"/>
</dbReference>
<dbReference type="InterPro" id="IPR044861">
    <property type="entry name" value="IPNS-like_FE2OG_OXY"/>
</dbReference>
<dbReference type="InterPro" id="IPR027443">
    <property type="entry name" value="IPNS-like_sf"/>
</dbReference>
<reference evidence="4" key="1">
    <citation type="submission" date="2021-03" db="EMBL/GenBank/DDBJ databases">
        <title>Revisited historic fungal species revealed as producer of novel bioactive compounds through whole genome sequencing and comparative genomics.</title>
        <authorList>
            <person name="Vignolle G.A."/>
            <person name="Hochenegger N."/>
            <person name="Mach R.L."/>
            <person name="Mach-Aigner A.R."/>
            <person name="Javad Rahimi M."/>
            <person name="Salim K.A."/>
            <person name="Chan C.M."/>
            <person name="Lim L.B.L."/>
            <person name="Cai F."/>
            <person name="Druzhinina I.S."/>
            <person name="U'Ren J.M."/>
            <person name="Derntl C."/>
        </authorList>
    </citation>
    <scope>NUCLEOTIDE SEQUENCE</scope>
    <source>
        <strain evidence="4">TUCIM 5799</strain>
    </source>
</reference>
<evidence type="ECO:0000313" key="5">
    <source>
        <dbReference type="Proteomes" id="UP000829685"/>
    </source>
</evidence>
<dbReference type="InterPro" id="IPR026992">
    <property type="entry name" value="DIOX_N"/>
</dbReference>
<keyword evidence="2" id="KW-0560">Oxidoreductase</keyword>
<dbReference type="Pfam" id="PF03171">
    <property type="entry name" value="2OG-FeII_Oxy"/>
    <property type="match status" value="1"/>
</dbReference>
<dbReference type="Gene3D" id="2.60.120.330">
    <property type="entry name" value="B-lactam Antibiotic, Isopenicillin N Synthase, Chain"/>
    <property type="match status" value="1"/>
</dbReference>
<evidence type="ECO:0000256" key="1">
    <source>
        <dbReference type="ARBA" id="ARBA00008056"/>
    </source>
</evidence>
<dbReference type="AlphaFoldDB" id="A0A9P9WFI0"/>
<name>A0A9P9WFI0_9PEZI</name>
<dbReference type="GO" id="GO:0016491">
    <property type="term" value="F:oxidoreductase activity"/>
    <property type="evidence" value="ECO:0007669"/>
    <property type="project" value="UniProtKB-KW"/>
</dbReference>
<gene>
    <name evidence="4" type="ORF">JX265_009777</name>
</gene>
<accession>A0A9P9WFI0</accession>
<proteinExistence type="inferred from homology"/>
<keyword evidence="2" id="KW-0408">Iron</keyword>
<protein>
    <recommendedName>
        <fullName evidence="3">Fe2OG dioxygenase domain-containing protein</fullName>
    </recommendedName>
</protein>